<dbReference type="Proteomes" id="UP000254495">
    <property type="component" value="Unassembled WGS sequence"/>
</dbReference>
<keyword evidence="1" id="KW-0808">Transferase</keyword>
<reference evidence="1 2" key="1">
    <citation type="submission" date="2018-06" db="EMBL/GenBank/DDBJ databases">
        <authorList>
            <consortium name="Pathogen Informatics"/>
            <person name="Doyle S."/>
        </authorList>
    </citation>
    <scope>NUCLEOTIDE SEQUENCE [LARGE SCALE GENOMIC DNA]</scope>
    <source>
        <strain evidence="1 2">NCTC9077</strain>
    </source>
</reference>
<keyword evidence="1" id="KW-0418">Kinase</keyword>
<dbReference type="SUPFAM" id="SSF53067">
    <property type="entry name" value="Actin-like ATPase domain"/>
    <property type="match status" value="1"/>
</dbReference>
<sequence>MSKKYIIGIDGGSQSTKVVMYDLEGNVVCEGKGLLQPMHTPDADTAEHPDDDLWASLCFGRSRFDESVCRK</sequence>
<organism evidence="1 2">
    <name type="scientific">Escherichia coli</name>
    <dbReference type="NCBI Taxonomy" id="562"/>
    <lineage>
        <taxon>Bacteria</taxon>
        <taxon>Pseudomonadati</taxon>
        <taxon>Pseudomonadota</taxon>
        <taxon>Gammaproteobacteria</taxon>
        <taxon>Enterobacterales</taxon>
        <taxon>Enterobacteriaceae</taxon>
        <taxon>Escherichia</taxon>
    </lineage>
</organism>
<dbReference type="EMBL" id="UGCU01000001">
    <property type="protein sequence ID" value="STJ09781.1"/>
    <property type="molecule type" value="Genomic_DNA"/>
</dbReference>
<accession>A0A376VD87</accession>
<evidence type="ECO:0000313" key="1">
    <source>
        <dbReference type="EMBL" id="STJ09781.1"/>
    </source>
</evidence>
<dbReference type="InterPro" id="IPR043129">
    <property type="entry name" value="ATPase_NBD"/>
</dbReference>
<protein>
    <submittedName>
        <fullName evidence="1">Putative sugar kinase</fullName>
    </submittedName>
</protein>
<gene>
    <name evidence="1" type="ORF">NCTC9077_01417</name>
</gene>
<name>A0A376VD87_ECOLX</name>
<dbReference type="Gene3D" id="3.30.420.40">
    <property type="match status" value="1"/>
</dbReference>
<proteinExistence type="predicted"/>
<evidence type="ECO:0000313" key="2">
    <source>
        <dbReference type="Proteomes" id="UP000254495"/>
    </source>
</evidence>
<dbReference type="AlphaFoldDB" id="A0A376VD87"/>
<dbReference type="GO" id="GO:0016301">
    <property type="term" value="F:kinase activity"/>
    <property type="evidence" value="ECO:0007669"/>
    <property type="project" value="UniProtKB-KW"/>
</dbReference>